<proteinExistence type="predicted"/>
<dbReference type="GO" id="GO:0006261">
    <property type="term" value="P:DNA-templated DNA replication"/>
    <property type="evidence" value="ECO:0007669"/>
    <property type="project" value="TreeGrafter"/>
</dbReference>
<name>A0A538SPE2_UNCEI</name>
<evidence type="ECO:0000256" key="2">
    <source>
        <dbReference type="ARBA" id="ARBA00022695"/>
    </source>
</evidence>
<dbReference type="InterPro" id="IPR027417">
    <property type="entry name" value="P-loop_NTPase"/>
</dbReference>
<evidence type="ECO:0000256" key="3">
    <source>
        <dbReference type="ARBA" id="ARBA00022705"/>
    </source>
</evidence>
<dbReference type="InterPro" id="IPR005790">
    <property type="entry name" value="DNA_polIII_delta"/>
</dbReference>
<reference evidence="6 7" key="1">
    <citation type="journal article" date="2019" name="Nat. Microbiol.">
        <title>Mediterranean grassland soil C-N compound turnover is dependent on rainfall and depth, and is mediated by genomically divergent microorganisms.</title>
        <authorList>
            <person name="Diamond S."/>
            <person name="Andeer P.F."/>
            <person name="Li Z."/>
            <person name="Crits-Christoph A."/>
            <person name="Burstein D."/>
            <person name="Anantharaman K."/>
            <person name="Lane K.R."/>
            <person name="Thomas B.C."/>
            <person name="Pan C."/>
            <person name="Northen T.R."/>
            <person name="Banfield J.F."/>
        </authorList>
    </citation>
    <scope>NUCLEOTIDE SEQUENCE [LARGE SCALE GENOMIC DNA]</scope>
    <source>
        <strain evidence="6">WS_4</strain>
    </source>
</reference>
<organism evidence="6 7">
    <name type="scientific">Eiseniibacteriota bacterium</name>
    <dbReference type="NCBI Taxonomy" id="2212470"/>
    <lineage>
        <taxon>Bacteria</taxon>
        <taxon>Candidatus Eiseniibacteriota</taxon>
    </lineage>
</organism>
<dbReference type="EMBL" id="VBOU01000089">
    <property type="protein sequence ID" value="TMQ53238.1"/>
    <property type="molecule type" value="Genomic_DNA"/>
</dbReference>
<evidence type="ECO:0000313" key="6">
    <source>
        <dbReference type="EMBL" id="TMQ53238.1"/>
    </source>
</evidence>
<evidence type="ECO:0008006" key="8">
    <source>
        <dbReference type="Google" id="ProtNLM"/>
    </source>
</evidence>
<dbReference type="PANTHER" id="PTHR34388:SF1">
    <property type="entry name" value="DNA POLYMERASE III SUBUNIT DELTA"/>
    <property type="match status" value="1"/>
</dbReference>
<evidence type="ECO:0000313" key="7">
    <source>
        <dbReference type="Proteomes" id="UP000319829"/>
    </source>
</evidence>
<keyword evidence="3" id="KW-0235">DNA replication</keyword>
<evidence type="ECO:0000256" key="1">
    <source>
        <dbReference type="ARBA" id="ARBA00022679"/>
    </source>
</evidence>
<dbReference type="GO" id="GO:0003677">
    <property type="term" value="F:DNA binding"/>
    <property type="evidence" value="ECO:0007669"/>
    <property type="project" value="InterPro"/>
</dbReference>
<dbReference type="GO" id="GO:0009360">
    <property type="term" value="C:DNA polymerase III complex"/>
    <property type="evidence" value="ECO:0007669"/>
    <property type="project" value="TreeGrafter"/>
</dbReference>
<keyword evidence="4" id="KW-0239">DNA-directed DNA polymerase</keyword>
<accession>A0A538SPE2</accession>
<dbReference type="NCBIfam" id="TIGR01128">
    <property type="entry name" value="holA"/>
    <property type="match status" value="1"/>
</dbReference>
<dbReference type="GO" id="GO:0003887">
    <property type="term" value="F:DNA-directed DNA polymerase activity"/>
    <property type="evidence" value="ECO:0007669"/>
    <property type="project" value="UniProtKB-KW"/>
</dbReference>
<gene>
    <name evidence="6" type="ORF">E6K74_10435</name>
</gene>
<dbReference type="AlphaFoldDB" id="A0A538SPE2"/>
<dbReference type="Gene3D" id="3.40.50.300">
    <property type="entry name" value="P-loop containing nucleotide triphosphate hydrolases"/>
    <property type="match status" value="1"/>
</dbReference>
<comment type="caution">
    <text evidence="6">The sequence shown here is derived from an EMBL/GenBank/DDBJ whole genome shotgun (WGS) entry which is preliminary data.</text>
</comment>
<feature type="region of interest" description="Disordered" evidence="5">
    <location>
        <begin position="1"/>
        <end position="25"/>
    </location>
</feature>
<dbReference type="SUPFAM" id="SSF52540">
    <property type="entry name" value="P-loop containing nucleoside triphosphate hydrolases"/>
    <property type="match status" value="1"/>
</dbReference>
<protein>
    <recommendedName>
        <fullName evidence="8">DNA polymerase III subunit delta</fullName>
    </recommendedName>
</protein>
<dbReference type="PANTHER" id="PTHR34388">
    <property type="entry name" value="DNA POLYMERASE III SUBUNIT DELTA"/>
    <property type="match status" value="1"/>
</dbReference>
<keyword evidence="2" id="KW-0548">Nucleotidyltransferase</keyword>
<evidence type="ECO:0000256" key="5">
    <source>
        <dbReference type="SAM" id="MobiDB-lite"/>
    </source>
</evidence>
<keyword evidence="1" id="KW-0808">Transferase</keyword>
<evidence type="ECO:0000256" key="4">
    <source>
        <dbReference type="ARBA" id="ARBA00022932"/>
    </source>
</evidence>
<dbReference type="Proteomes" id="UP000319829">
    <property type="component" value="Unassembled WGS sequence"/>
</dbReference>
<sequence length="334" mass="35567">MVKSGGEGAAPSRRDGTTSRGSIVTVREAERRLRGPAAGLPPVMLAAGSDDFLRDRLVQACRAGAESEGAEFQRLEGDALDAETLAGALATLSLFGEARRIWIRDASKMGGAVEETLLRWMDEPGEGVLLLLTTSRQVDELKFLSTVAARVVTVPCVVRGRDGLEWAEIIAGEEGLKLPGRTIEAIFGATPDLLSFRQEIRKLAAHADPEGRVPAQALDSLREARVGGSVERWAQAVLAGSDADARAETEALAREGVGGTSALWALAEIALGALEPQSFSYRRAGRTLAPLPPAKARAVLDQVYRADRALKRGEIRDAELADALVHGVREVIHG</sequence>